<dbReference type="PANTHER" id="PTHR42866">
    <property type="entry name" value="3-DEOXY-MANNO-OCTULOSONATE CYTIDYLYLTRANSFERASE"/>
    <property type="match status" value="1"/>
</dbReference>
<evidence type="ECO:0008006" key="3">
    <source>
        <dbReference type="Google" id="ProtNLM"/>
    </source>
</evidence>
<organism evidence="1 2">
    <name type="scientific">Roseivirga misakiensis</name>
    <dbReference type="NCBI Taxonomy" id="1563681"/>
    <lineage>
        <taxon>Bacteria</taxon>
        <taxon>Pseudomonadati</taxon>
        <taxon>Bacteroidota</taxon>
        <taxon>Cytophagia</taxon>
        <taxon>Cytophagales</taxon>
        <taxon>Roseivirgaceae</taxon>
        <taxon>Roseivirga</taxon>
    </lineage>
</organism>
<dbReference type="InterPro" id="IPR029044">
    <property type="entry name" value="Nucleotide-diphossugar_trans"/>
</dbReference>
<name>A0A1E5T1H0_9BACT</name>
<dbReference type="SUPFAM" id="SSF53448">
    <property type="entry name" value="Nucleotide-diphospho-sugar transferases"/>
    <property type="match status" value="1"/>
</dbReference>
<evidence type="ECO:0000313" key="1">
    <source>
        <dbReference type="EMBL" id="OEK05206.1"/>
    </source>
</evidence>
<dbReference type="AlphaFoldDB" id="A0A1E5T1H0"/>
<comment type="caution">
    <text evidence="1">The sequence shown here is derived from an EMBL/GenBank/DDBJ whole genome shotgun (WGS) entry which is preliminary data.</text>
</comment>
<dbReference type="EMBL" id="MDGQ01000005">
    <property type="protein sequence ID" value="OEK05206.1"/>
    <property type="molecule type" value="Genomic_DNA"/>
</dbReference>
<keyword evidence="2" id="KW-1185">Reference proteome</keyword>
<dbReference type="InterPro" id="IPR003329">
    <property type="entry name" value="Cytidylyl_trans"/>
</dbReference>
<protein>
    <recommendedName>
        <fullName evidence="3">Aminotransferase</fullName>
    </recommendedName>
</protein>
<reference evidence="1 2" key="1">
    <citation type="submission" date="2016-08" db="EMBL/GenBank/DDBJ databases">
        <title>Draft genome of Fabibacter sp. strain SK-8.</title>
        <authorList>
            <person name="Wong S.-K."/>
            <person name="Hamasaki K."/>
            <person name="Yoshizawa S."/>
        </authorList>
    </citation>
    <scope>NUCLEOTIDE SEQUENCE [LARGE SCALE GENOMIC DNA]</scope>
    <source>
        <strain evidence="1 2">SK-8</strain>
    </source>
</reference>
<accession>A0A1E5T1H0</accession>
<gene>
    <name evidence="1" type="ORF">BFP71_17535</name>
</gene>
<dbReference type="STRING" id="1563681.BFP71_17535"/>
<dbReference type="RefSeq" id="WP_069836710.1">
    <property type="nucleotide sequence ID" value="NZ_MDGQ01000005.1"/>
</dbReference>
<sequence>MIIVQARLSSARLPGKILKPFFNGKSILDLQFEALKALKLPFVLATTTNKADDLLVEWAQKNEVQFFRGSEHNVLQRFIDCAEQHDAEFLIRICSDNPFIQTTDITGFLQKLKAGVDYVSFSDYEGVPAIRKHWGLFVEGVSLKALKKADALLEDDESFYREHVTNFIYGHADKFDVELIPAVAEIIHRNDLRFTIDTEQDFNNMQNLATLVSQKEASSIKGLVDIVDAHQHFLKEMKEGIAKFNK</sequence>
<dbReference type="Pfam" id="PF02348">
    <property type="entry name" value="CTP_transf_3"/>
    <property type="match status" value="1"/>
</dbReference>
<evidence type="ECO:0000313" key="2">
    <source>
        <dbReference type="Proteomes" id="UP000095552"/>
    </source>
</evidence>
<dbReference type="PANTHER" id="PTHR42866:SF1">
    <property type="entry name" value="SPORE COAT POLYSACCHARIDE BIOSYNTHESIS PROTEIN SPSF"/>
    <property type="match status" value="1"/>
</dbReference>
<dbReference type="Proteomes" id="UP000095552">
    <property type="component" value="Unassembled WGS sequence"/>
</dbReference>
<dbReference type="OrthoDB" id="9815559at2"/>
<proteinExistence type="predicted"/>
<dbReference type="GO" id="GO:0005829">
    <property type="term" value="C:cytosol"/>
    <property type="evidence" value="ECO:0007669"/>
    <property type="project" value="TreeGrafter"/>
</dbReference>
<dbReference type="Gene3D" id="3.90.550.10">
    <property type="entry name" value="Spore Coat Polysaccharide Biosynthesis Protein SpsA, Chain A"/>
    <property type="match status" value="1"/>
</dbReference>